<protein>
    <submittedName>
        <fullName evidence="1">Uncharacterized protein</fullName>
    </submittedName>
</protein>
<gene>
    <name evidence="1" type="ORF">SDC9_161725</name>
</gene>
<sequence length="108" mass="12484">MDARSKSGFILSLFTCFLRCDTRNQHRLRLRQIIVRGFAIKDFWFTDDVEIIICADSRKLRGSVQRRMGAKGLVIVEEKTRLLLAVIHCSVMSGINLALVQEYQKIVR</sequence>
<accession>A0A645FJ22</accession>
<name>A0A645FJ22_9ZZZZ</name>
<organism evidence="1">
    <name type="scientific">bioreactor metagenome</name>
    <dbReference type="NCBI Taxonomy" id="1076179"/>
    <lineage>
        <taxon>unclassified sequences</taxon>
        <taxon>metagenomes</taxon>
        <taxon>ecological metagenomes</taxon>
    </lineage>
</organism>
<reference evidence="1" key="1">
    <citation type="submission" date="2019-08" db="EMBL/GenBank/DDBJ databases">
        <authorList>
            <person name="Kucharzyk K."/>
            <person name="Murdoch R.W."/>
            <person name="Higgins S."/>
            <person name="Loffler F."/>
        </authorList>
    </citation>
    <scope>NUCLEOTIDE SEQUENCE</scope>
</reference>
<evidence type="ECO:0000313" key="1">
    <source>
        <dbReference type="EMBL" id="MPN14398.1"/>
    </source>
</evidence>
<dbReference type="AlphaFoldDB" id="A0A645FJ22"/>
<comment type="caution">
    <text evidence="1">The sequence shown here is derived from an EMBL/GenBank/DDBJ whole genome shotgun (WGS) entry which is preliminary data.</text>
</comment>
<proteinExistence type="predicted"/>
<dbReference type="EMBL" id="VSSQ01061028">
    <property type="protein sequence ID" value="MPN14398.1"/>
    <property type="molecule type" value="Genomic_DNA"/>
</dbReference>